<name>A0A3L6PKZ2_PANMI</name>
<dbReference type="InterPro" id="IPR032377">
    <property type="entry name" value="STAR_dimer"/>
</dbReference>
<reference evidence="4" key="1">
    <citation type="journal article" date="2019" name="Nat. Commun.">
        <title>The genome of broomcorn millet.</title>
        <authorList>
            <person name="Zou C."/>
            <person name="Miki D."/>
            <person name="Li D."/>
            <person name="Tang Q."/>
            <person name="Xiao L."/>
            <person name="Rajput S."/>
            <person name="Deng P."/>
            <person name="Jia W."/>
            <person name="Huang R."/>
            <person name="Zhang M."/>
            <person name="Sun Y."/>
            <person name="Hu J."/>
            <person name="Fu X."/>
            <person name="Schnable P.S."/>
            <person name="Li F."/>
            <person name="Zhang H."/>
            <person name="Feng B."/>
            <person name="Zhu X."/>
            <person name="Liu R."/>
            <person name="Schnable J.C."/>
            <person name="Zhu J.-K."/>
            <person name="Zhang H."/>
        </authorList>
    </citation>
    <scope>NUCLEOTIDE SEQUENCE [LARGE SCALE GENOMIC DNA]</scope>
</reference>
<dbReference type="OrthoDB" id="6777263at2759"/>
<feature type="compositionally biased region" description="Low complexity" evidence="1">
    <location>
        <begin position="1"/>
        <end position="10"/>
    </location>
</feature>
<feature type="region of interest" description="Disordered" evidence="1">
    <location>
        <begin position="1"/>
        <end position="101"/>
    </location>
</feature>
<dbReference type="AlphaFoldDB" id="A0A3L6PKZ2"/>
<organism evidence="3 4">
    <name type="scientific">Panicum miliaceum</name>
    <name type="common">Proso millet</name>
    <name type="synonym">Broomcorn millet</name>
    <dbReference type="NCBI Taxonomy" id="4540"/>
    <lineage>
        <taxon>Eukaryota</taxon>
        <taxon>Viridiplantae</taxon>
        <taxon>Streptophyta</taxon>
        <taxon>Embryophyta</taxon>
        <taxon>Tracheophyta</taxon>
        <taxon>Spermatophyta</taxon>
        <taxon>Magnoliopsida</taxon>
        <taxon>Liliopsida</taxon>
        <taxon>Poales</taxon>
        <taxon>Poaceae</taxon>
        <taxon>PACMAD clade</taxon>
        <taxon>Panicoideae</taxon>
        <taxon>Panicodae</taxon>
        <taxon>Paniceae</taxon>
        <taxon>Panicinae</taxon>
        <taxon>Panicum</taxon>
        <taxon>Panicum sect. Panicum</taxon>
    </lineage>
</organism>
<dbReference type="GO" id="GO:0005634">
    <property type="term" value="C:nucleus"/>
    <property type="evidence" value="ECO:0007669"/>
    <property type="project" value="TreeGrafter"/>
</dbReference>
<dbReference type="InterPro" id="IPR045071">
    <property type="entry name" value="BBP-like"/>
</dbReference>
<dbReference type="InterPro" id="IPR036612">
    <property type="entry name" value="KH_dom_type_1_sf"/>
</dbReference>
<comment type="caution">
    <text evidence="3">The sequence shown here is derived from an EMBL/GenBank/DDBJ whole genome shotgun (WGS) entry which is preliminary data.</text>
</comment>
<protein>
    <submittedName>
        <fullName evidence="3">KH domain-containing protein</fullName>
    </submittedName>
</protein>
<proteinExistence type="predicted"/>
<dbReference type="Proteomes" id="UP000275267">
    <property type="component" value="Unassembled WGS sequence"/>
</dbReference>
<keyword evidence="4" id="KW-1185">Reference proteome</keyword>
<feature type="domain" description="STAR protein homodimerisation region" evidence="2">
    <location>
        <begin position="135"/>
        <end position="180"/>
    </location>
</feature>
<dbReference type="Gene3D" id="3.30.1370.10">
    <property type="entry name" value="K Homology domain, type 1"/>
    <property type="match status" value="1"/>
</dbReference>
<gene>
    <name evidence="3" type="ORF">C2845_PM18G04900</name>
</gene>
<dbReference type="Pfam" id="PF16544">
    <property type="entry name" value="STAR_dimer"/>
    <property type="match status" value="1"/>
</dbReference>
<dbReference type="EMBL" id="PQIB02000017">
    <property type="protein sequence ID" value="RLM58285.1"/>
    <property type="molecule type" value="Genomic_DNA"/>
</dbReference>
<evidence type="ECO:0000313" key="4">
    <source>
        <dbReference type="Proteomes" id="UP000275267"/>
    </source>
</evidence>
<dbReference type="GO" id="GO:0048024">
    <property type="term" value="P:regulation of mRNA splicing, via spliceosome"/>
    <property type="evidence" value="ECO:0007669"/>
    <property type="project" value="TreeGrafter"/>
</dbReference>
<accession>A0A3L6PKZ2</accession>
<evidence type="ECO:0000256" key="1">
    <source>
        <dbReference type="SAM" id="MobiDB-lite"/>
    </source>
</evidence>
<dbReference type="STRING" id="4540.A0A3L6PKZ2"/>
<dbReference type="GO" id="GO:0003729">
    <property type="term" value="F:mRNA binding"/>
    <property type="evidence" value="ECO:0007669"/>
    <property type="project" value="TreeGrafter"/>
</dbReference>
<dbReference type="PANTHER" id="PTHR11208">
    <property type="entry name" value="RNA-BINDING PROTEIN RELATED"/>
    <property type="match status" value="1"/>
</dbReference>
<feature type="compositionally biased region" description="Low complexity" evidence="1">
    <location>
        <begin position="65"/>
        <end position="93"/>
    </location>
</feature>
<evidence type="ECO:0000259" key="2">
    <source>
        <dbReference type="Pfam" id="PF16544"/>
    </source>
</evidence>
<evidence type="ECO:0000313" key="3">
    <source>
        <dbReference type="EMBL" id="RLM58285.1"/>
    </source>
</evidence>
<dbReference type="PANTHER" id="PTHR11208:SF109">
    <property type="entry name" value="OS01G0886300 PROTEIN"/>
    <property type="match status" value="1"/>
</dbReference>
<sequence length="266" mass="28509">MEVQVSSSSLSPPPLASPELGGRSRGATLRLRPPRWADCSDLLDGVARGHGHPLHGGRRWRRPPRQAASAAAGASPVAASRGPSATPSSTAPPGREPREGLLRCHHDGARLKGPAAAEQGARQAHRPCRGPPECSPYLAELLAERQKLGPFVQVLPFCTRLLNQEILRASTMAPNHNFVDPDRIEHGSPLRLPGHPVNGQPMDLEGWTGMQTEQMGVLQASSMGWNGAPALVGTPVVKKVVRLDVPLDKYPNYNLLVTCWAPKVTP</sequence>
<feature type="compositionally biased region" description="Basic residues" evidence="1">
    <location>
        <begin position="49"/>
        <end position="64"/>
    </location>
</feature>